<organism evidence="8 9">
    <name type="scientific">Sphingomonas panacis</name>
    <dbReference type="NCBI Taxonomy" id="1560345"/>
    <lineage>
        <taxon>Bacteria</taxon>
        <taxon>Pseudomonadati</taxon>
        <taxon>Pseudomonadota</taxon>
        <taxon>Alphaproteobacteria</taxon>
        <taxon>Sphingomonadales</taxon>
        <taxon>Sphingomonadaceae</taxon>
        <taxon>Sphingomonas</taxon>
    </lineage>
</organism>
<evidence type="ECO:0000313" key="9">
    <source>
        <dbReference type="Proteomes" id="UP000094256"/>
    </source>
</evidence>
<evidence type="ECO:0000256" key="5">
    <source>
        <dbReference type="ARBA" id="ARBA00023136"/>
    </source>
</evidence>
<dbReference type="InterPro" id="IPR032816">
    <property type="entry name" value="VTT_dom"/>
</dbReference>
<gene>
    <name evidence="8" type="ORF">AWL63_02500</name>
</gene>
<dbReference type="STRING" id="1560345.AWL63_02500"/>
<proteinExistence type="predicted"/>
<dbReference type="PANTHER" id="PTHR42709">
    <property type="entry name" value="ALKALINE PHOSPHATASE LIKE PROTEIN"/>
    <property type="match status" value="1"/>
</dbReference>
<feature type="transmembrane region" description="Helical" evidence="6">
    <location>
        <begin position="6"/>
        <end position="28"/>
    </location>
</feature>
<dbReference type="AlphaFoldDB" id="A0A1B3Z6G2"/>
<name>A0A1B3Z6G2_9SPHN</name>
<accession>A0A1B3Z6G2</accession>
<dbReference type="GO" id="GO:0005886">
    <property type="term" value="C:plasma membrane"/>
    <property type="evidence" value="ECO:0007669"/>
    <property type="project" value="UniProtKB-SubCell"/>
</dbReference>
<evidence type="ECO:0000259" key="7">
    <source>
        <dbReference type="Pfam" id="PF09335"/>
    </source>
</evidence>
<dbReference type="PANTHER" id="PTHR42709:SF6">
    <property type="entry name" value="UNDECAPRENYL PHOSPHATE TRANSPORTER A"/>
    <property type="match status" value="1"/>
</dbReference>
<keyword evidence="3 6" id="KW-0812">Transmembrane</keyword>
<dbReference type="KEGG" id="span:AWL63_02500"/>
<dbReference type="RefSeq" id="WP_069203602.1">
    <property type="nucleotide sequence ID" value="NZ_CP014168.1"/>
</dbReference>
<feature type="transmembrane region" description="Helical" evidence="6">
    <location>
        <begin position="178"/>
        <end position="200"/>
    </location>
</feature>
<evidence type="ECO:0000256" key="2">
    <source>
        <dbReference type="ARBA" id="ARBA00022475"/>
    </source>
</evidence>
<dbReference type="Pfam" id="PF09335">
    <property type="entry name" value="VTT_dom"/>
    <property type="match status" value="1"/>
</dbReference>
<reference evidence="8 9" key="1">
    <citation type="submission" date="2016-01" db="EMBL/GenBank/DDBJ databases">
        <title>Complete genome and mega plasmid sequence of Sphingomonas panacis DCY99 elicits systemic resistance in rice to Xanthomonas oryzae.</title>
        <authorList>
            <person name="Kim Y.J."/>
            <person name="Yang D.C."/>
            <person name="Sing P."/>
        </authorList>
    </citation>
    <scope>NUCLEOTIDE SEQUENCE [LARGE SCALE GENOMIC DNA]</scope>
    <source>
        <strain evidence="8 9">DCY99</strain>
    </source>
</reference>
<evidence type="ECO:0000256" key="3">
    <source>
        <dbReference type="ARBA" id="ARBA00022692"/>
    </source>
</evidence>
<keyword evidence="4 6" id="KW-1133">Transmembrane helix</keyword>
<keyword evidence="2" id="KW-1003">Cell membrane</keyword>
<dbReference type="EMBL" id="CP014168">
    <property type="protein sequence ID" value="AOH83018.1"/>
    <property type="molecule type" value="Genomic_DNA"/>
</dbReference>
<comment type="subcellular location">
    <subcellularLocation>
        <location evidence="1">Cell membrane</location>
        <topology evidence="1">Multi-pass membrane protein</topology>
    </subcellularLocation>
</comment>
<keyword evidence="9" id="KW-1185">Reference proteome</keyword>
<dbReference type="Proteomes" id="UP000094256">
    <property type="component" value="Chromosome"/>
</dbReference>
<dbReference type="InterPro" id="IPR051311">
    <property type="entry name" value="DedA_domain"/>
</dbReference>
<feature type="domain" description="VTT" evidence="7">
    <location>
        <begin position="38"/>
        <end position="164"/>
    </location>
</feature>
<evidence type="ECO:0000313" key="8">
    <source>
        <dbReference type="EMBL" id="AOH83018.1"/>
    </source>
</evidence>
<protein>
    <submittedName>
        <fullName evidence="8">Alkaline phosphatase</fullName>
    </submittedName>
</protein>
<evidence type="ECO:0000256" key="6">
    <source>
        <dbReference type="SAM" id="Phobius"/>
    </source>
</evidence>
<evidence type="ECO:0000256" key="1">
    <source>
        <dbReference type="ARBA" id="ARBA00004651"/>
    </source>
</evidence>
<keyword evidence="5 6" id="KW-0472">Membrane</keyword>
<sequence>MIEKILGFLATIIIAVISSGGYLGIALLMAIESACIPLPSEIIMPFAGYLVWKGELNLLLVATAGAIGCNLGSIVAYEIGKRGGRPLAERWGRYVLVGPGELDTADRFFARFGGPAVLIARLLPLIRSFIAFPAGVARMPLVPFHLYTFIGSWPWCFALAWLGATLGEKWDSDPRVKAAFHSADVVIAGVLLAAVAFFVWHRVRGMKKH</sequence>
<feature type="transmembrane region" description="Helical" evidence="6">
    <location>
        <begin position="146"/>
        <end position="166"/>
    </location>
</feature>
<dbReference type="OrthoDB" id="9813426at2"/>
<evidence type="ECO:0000256" key="4">
    <source>
        <dbReference type="ARBA" id="ARBA00022989"/>
    </source>
</evidence>
<feature type="transmembrane region" description="Helical" evidence="6">
    <location>
        <begin position="58"/>
        <end position="77"/>
    </location>
</feature>